<dbReference type="Gene3D" id="2.30.30.40">
    <property type="entry name" value="SH3 Domains"/>
    <property type="match status" value="2"/>
</dbReference>
<dbReference type="PROSITE" id="PS50001">
    <property type="entry name" value="SH2"/>
    <property type="match status" value="1"/>
</dbReference>
<dbReference type="CDD" id="cd09941">
    <property type="entry name" value="SH2_Grb2_like"/>
    <property type="match status" value="1"/>
</dbReference>
<keyword evidence="1 4" id="KW-0728">SH3 domain</keyword>
<keyword evidence="2 3" id="KW-0727">SH2 domain</keyword>
<protein>
    <submittedName>
        <fullName evidence="7">Uncharacterized protein</fullName>
    </submittedName>
</protein>
<dbReference type="EMBL" id="CALNXJ010000005">
    <property type="protein sequence ID" value="CAH3039790.1"/>
    <property type="molecule type" value="Genomic_DNA"/>
</dbReference>
<dbReference type="PROSITE" id="PS50002">
    <property type="entry name" value="SH3"/>
    <property type="match status" value="2"/>
</dbReference>
<feature type="domain" description="SH3" evidence="6">
    <location>
        <begin position="153"/>
        <end position="212"/>
    </location>
</feature>
<dbReference type="SMART" id="SM00326">
    <property type="entry name" value="SH3"/>
    <property type="match status" value="2"/>
</dbReference>
<name>A0AAU9VXR0_9CNID</name>
<reference evidence="7 8" key="1">
    <citation type="submission" date="2022-05" db="EMBL/GenBank/DDBJ databases">
        <authorList>
            <consortium name="Genoscope - CEA"/>
            <person name="William W."/>
        </authorList>
    </citation>
    <scope>NUCLEOTIDE SEQUENCE [LARGE SCALE GENOMIC DNA]</scope>
</reference>
<feature type="domain" description="SH2" evidence="5">
    <location>
        <begin position="60"/>
        <end position="157"/>
    </location>
</feature>
<dbReference type="Proteomes" id="UP001159428">
    <property type="component" value="Unassembled WGS sequence"/>
</dbReference>
<dbReference type="SUPFAM" id="SSF50044">
    <property type="entry name" value="SH3-domain"/>
    <property type="match status" value="1"/>
</dbReference>
<keyword evidence="8" id="KW-1185">Reference proteome</keyword>
<dbReference type="SMART" id="SM00252">
    <property type="entry name" value="SH2"/>
    <property type="match status" value="1"/>
</dbReference>
<dbReference type="Gene3D" id="3.30.505.10">
    <property type="entry name" value="SH2 domain"/>
    <property type="match status" value="1"/>
</dbReference>
<dbReference type="InterPro" id="IPR036860">
    <property type="entry name" value="SH2_dom_sf"/>
</dbReference>
<sequence>MEAVAKYKFTASQDDELSFEKGSVLNILDKDEDRNWYKAEQNDQEGWIPNTYITMRPHSWFHGKITRRQAEEALLQVQHEGAFLIRESESSPGDFSLSVRTGDHVQHFKIFKTEERKYYLWIRQFSSLNMLVEHHKTNTVSNNQQIFLSDTDLRDEMVQALFTFAAQDSDELSFTAGQWITVLDKSNPDWWKGQVNGAIGIFPSNYVTAPTPNQT</sequence>
<dbReference type="Pfam" id="PF00017">
    <property type="entry name" value="SH2"/>
    <property type="match status" value="1"/>
</dbReference>
<evidence type="ECO:0000256" key="2">
    <source>
        <dbReference type="ARBA" id="ARBA00022999"/>
    </source>
</evidence>
<dbReference type="InterPro" id="IPR036028">
    <property type="entry name" value="SH3-like_dom_sf"/>
</dbReference>
<accession>A0AAU9VXR0</accession>
<evidence type="ECO:0000313" key="7">
    <source>
        <dbReference type="EMBL" id="CAH3039790.1"/>
    </source>
</evidence>
<evidence type="ECO:0000259" key="5">
    <source>
        <dbReference type="PROSITE" id="PS50001"/>
    </source>
</evidence>
<dbReference type="InterPro" id="IPR043539">
    <property type="entry name" value="Grb2-like"/>
</dbReference>
<evidence type="ECO:0000256" key="4">
    <source>
        <dbReference type="PROSITE-ProRule" id="PRU00192"/>
    </source>
</evidence>
<dbReference type="PRINTS" id="PR00499">
    <property type="entry name" value="P67PHOX"/>
</dbReference>
<feature type="domain" description="SH3" evidence="6">
    <location>
        <begin position="1"/>
        <end position="58"/>
    </location>
</feature>
<dbReference type="SUPFAM" id="SSF55550">
    <property type="entry name" value="SH2 domain"/>
    <property type="match status" value="1"/>
</dbReference>
<dbReference type="InterPro" id="IPR000980">
    <property type="entry name" value="SH2"/>
</dbReference>
<dbReference type="AlphaFoldDB" id="A0AAU9VXR0"/>
<evidence type="ECO:0000256" key="1">
    <source>
        <dbReference type="ARBA" id="ARBA00022443"/>
    </source>
</evidence>
<comment type="caution">
    <text evidence="7">The sequence shown here is derived from an EMBL/GenBank/DDBJ whole genome shotgun (WGS) entry which is preliminary data.</text>
</comment>
<dbReference type="PANTHER" id="PTHR46037">
    <property type="entry name" value="PROTEIN ENHANCER OF SEVENLESS 2B"/>
    <property type="match status" value="1"/>
</dbReference>
<dbReference type="PRINTS" id="PR00401">
    <property type="entry name" value="SH2DOMAIN"/>
</dbReference>
<proteinExistence type="predicted"/>
<dbReference type="FunFam" id="2.30.30.40:FF:000072">
    <property type="entry name" value="Unconventional Myosin IB"/>
    <property type="match status" value="1"/>
</dbReference>
<evidence type="ECO:0000313" key="8">
    <source>
        <dbReference type="Proteomes" id="UP001159428"/>
    </source>
</evidence>
<evidence type="ECO:0000259" key="6">
    <source>
        <dbReference type="PROSITE" id="PS50002"/>
    </source>
</evidence>
<organism evidence="7 8">
    <name type="scientific">Pocillopora meandrina</name>
    <dbReference type="NCBI Taxonomy" id="46732"/>
    <lineage>
        <taxon>Eukaryota</taxon>
        <taxon>Metazoa</taxon>
        <taxon>Cnidaria</taxon>
        <taxon>Anthozoa</taxon>
        <taxon>Hexacorallia</taxon>
        <taxon>Scleractinia</taxon>
        <taxon>Astrocoeniina</taxon>
        <taxon>Pocilloporidae</taxon>
        <taxon>Pocillopora</taxon>
    </lineage>
</organism>
<dbReference type="Pfam" id="PF14604">
    <property type="entry name" value="SH3_9"/>
    <property type="match status" value="1"/>
</dbReference>
<dbReference type="CDD" id="cd11804">
    <property type="entry name" value="SH3_GRB2_like_N"/>
    <property type="match status" value="1"/>
</dbReference>
<evidence type="ECO:0000256" key="3">
    <source>
        <dbReference type="PROSITE-ProRule" id="PRU00191"/>
    </source>
</evidence>
<dbReference type="Pfam" id="PF00018">
    <property type="entry name" value="SH3_1"/>
    <property type="match status" value="1"/>
</dbReference>
<dbReference type="PRINTS" id="PR00452">
    <property type="entry name" value="SH3DOMAIN"/>
</dbReference>
<gene>
    <name evidence="7" type="ORF">PMEA_00026390</name>
</gene>
<dbReference type="InterPro" id="IPR001452">
    <property type="entry name" value="SH3_domain"/>
</dbReference>